<dbReference type="InterPro" id="IPR011008">
    <property type="entry name" value="Dimeric_a/b-barrel"/>
</dbReference>
<keyword evidence="3" id="KW-1185">Reference proteome</keyword>
<evidence type="ECO:0000313" key="2">
    <source>
        <dbReference type="EMBL" id="SDS53320.1"/>
    </source>
</evidence>
<dbReference type="NCBIfam" id="TIGR02118">
    <property type="entry name" value="EthD family reductase"/>
    <property type="match status" value="1"/>
</dbReference>
<feature type="domain" description="EthD" evidence="1">
    <location>
        <begin position="22"/>
        <end position="99"/>
    </location>
</feature>
<dbReference type="Pfam" id="PF07110">
    <property type="entry name" value="EthD"/>
    <property type="match status" value="1"/>
</dbReference>
<dbReference type="SUPFAM" id="SSF54909">
    <property type="entry name" value="Dimeric alpha+beta barrel"/>
    <property type="match status" value="1"/>
</dbReference>
<protein>
    <recommendedName>
        <fullName evidence="1">EthD domain-containing protein</fullName>
    </recommendedName>
</protein>
<evidence type="ECO:0000259" key="1">
    <source>
        <dbReference type="Pfam" id="PF07110"/>
    </source>
</evidence>
<gene>
    <name evidence="2" type="ORF">SAMN04488543_1912</name>
</gene>
<dbReference type="Gene3D" id="3.30.70.100">
    <property type="match status" value="1"/>
</dbReference>
<organism evidence="2 3">
    <name type="scientific">Friedmanniella luteola</name>
    <dbReference type="NCBI Taxonomy" id="546871"/>
    <lineage>
        <taxon>Bacteria</taxon>
        <taxon>Bacillati</taxon>
        <taxon>Actinomycetota</taxon>
        <taxon>Actinomycetes</taxon>
        <taxon>Propionibacteriales</taxon>
        <taxon>Nocardioidaceae</taxon>
        <taxon>Friedmanniella</taxon>
    </lineage>
</organism>
<name>A0A1H1SZC1_9ACTN</name>
<reference evidence="2 3" key="1">
    <citation type="submission" date="2016-10" db="EMBL/GenBank/DDBJ databases">
        <authorList>
            <person name="de Groot N.N."/>
        </authorList>
    </citation>
    <scope>NUCLEOTIDE SEQUENCE [LARGE SCALE GENOMIC DNA]</scope>
    <source>
        <strain evidence="2 3">DSM 21741</strain>
    </source>
</reference>
<dbReference type="STRING" id="546871.SAMN04488543_1912"/>
<dbReference type="AlphaFoldDB" id="A0A1H1SZC1"/>
<dbReference type="InterPro" id="IPR009799">
    <property type="entry name" value="EthD_dom"/>
</dbReference>
<dbReference type="GO" id="GO:0016491">
    <property type="term" value="F:oxidoreductase activity"/>
    <property type="evidence" value="ECO:0007669"/>
    <property type="project" value="InterPro"/>
</dbReference>
<evidence type="ECO:0000313" key="3">
    <source>
        <dbReference type="Proteomes" id="UP000199092"/>
    </source>
</evidence>
<accession>A0A1H1SZC1</accession>
<dbReference type="EMBL" id="LT629749">
    <property type="protein sequence ID" value="SDS53320.1"/>
    <property type="molecule type" value="Genomic_DNA"/>
</dbReference>
<proteinExistence type="predicted"/>
<sequence length="119" mass="13165">MRLVRWNADAMTTKITVVFDNPLQPEEFETGYHAGHLALAEALPGALRVEAAKVWPKEDGSPTPAYRLVDVYFADYDAACDAVQTPQAAVWFADLQRLASGGARVVFADVERGNERDQR</sequence>
<dbReference type="Proteomes" id="UP000199092">
    <property type="component" value="Chromosome I"/>
</dbReference>